<proteinExistence type="predicted"/>
<gene>
    <name evidence="1" type="ORF">Pint_30588</name>
</gene>
<accession>A0ACC0X4G1</accession>
<dbReference type="EMBL" id="CM047750">
    <property type="protein sequence ID" value="KAJ0008381.1"/>
    <property type="molecule type" value="Genomic_DNA"/>
</dbReference>
<dbReference type="Proteomes" id="UP001163603">
    <property type="component" value="Chromosome 15"/>
</dbReference>
<evidence type="ECO:0000313" key="2">
    <source>
        <dbReference type="Proteomes" id="UP001163603"/>
    </source>
</evidence>
<protein>
    <submittedName>
        <fullName evidence="1">Uncharacterized protein</fullName>
    </submittedName>
</protein>
<sequence length="234" mass="26060">MWHLVVLILHLSSTWVAGQVPCYFIFGDSLFDIGNNNDLQTKAKANFPPYGIDFPGGATGRFTNGRNMADVLAELLGFDGYMHLLQVLKKFNKTFSEGEVISLAQQLQNHGKIVSEIMRIKGDKKSAADHLGQCIYTIGTGSSDYMNNYFLPVFYTTKNQYTPEQYATVLVQQYSQQLKDLYNYGARKTAIFGSGLIGCTPGSFGMDNTDEIKCVDSMNLVVKIFNDNLIRLAS</sequence>
<organism evidence="1 2">
    <name type="scientific">Pistacia integerrima</name>
    <dbReference type="NCBI Taxonomy" id="434235"/>
    <lineage>
        <taxon>Eukaryota</taxon>
        <taxon>Viridiplantae</taxon>
        <taxon>Streptophyta</taxon>
        <taxon>Embryophyta</taxon>
        <taxon>Tracheophyta</taxon>
        <taxon>Spermatophyta</taxon>
        <taxon>Magnoliopsida</taxon>
        <taxon>eudicotyledons</taxon>
        <taxon>Gunneridae</taxon>
        <taxon>Pentapetalae</taxon>
        <taxon>rosids</taxon>
        <taxon>malvids</taxon>
        <taxon>Sapindales</taxon>
        <taxon>Anacardiaceae</taxon>
        <taxon>Pistacia</taxon>
    </lineage>
</organism>
<reference evidence="2" key="1">
    <citation type="journal article" date="2023" name="G3 (Bethesda)">
        <title>Genome assembly and association tests identify interacting loci associated with vigor, precocity, and sex in interspecific pistachio rootstocks.</title>
        <authorList>
            <person name="Palmer W."/>
            <person name="Jacygrad E."/>
            <person name="Sagayaradj S."/>
            <person name="Cavanaugh K."/>
            <person name="Han R."/>
            <person name="Bertier L."/>
            <person name="Beede B."/>
            <person name="Kafkas S."/>
            <person name="Golino D."/>
            <person name="Preece J."/>
            <person name="Michelmore R."/>
        </authorList>
    </citation>
    <scope>NUCLEOTIDE SEQUENCE [LARGE SCALE GENOMIC DNA]</scope>
</reference>
<evidence type="ECO:0000313" key="1">
    <source>
        <dbReference type="EMBL" id="KAJ0008381.1"/>
    </source>
</evidence>
<name>A0ACC0X4G1_9ROSI</name>
<keyword evidence="2" id="KW-1185">Reference proteome</keyword>
<comment type="caution">
    <text evidence="1">The sequence shown here is derived from an EMBL/GenBank/DDBJ whole genome shotgun (WGS) entry which is preliminary data.</text>
</comment>